<dbReference type="RefSeq" id="WP_251844129.1">
    <property type="nucleotide sequence ID" value="NZ_JARPWT010000023.1"/>
</dbReference>
<dbReference type="InterPro" id="IPR003148">
    <property type="entry name" value="RCK_N"/>
</dbReference>
<protein>
    <submittedName>
        <fullName evidence="2">NAD-binding protein</fullName>
    </submittedName>
</protein>
<proteinExistence type="predicted"/>
<feature type="domain" description="RCK N-terminal" evidence="1">
    <location>
        <begin position="11"/>
        <end position="126"/>
    </location>
</feature>
<evidence type="ECO:0000313" key="3">
    <source>
        <dbReference type="Proteomes" id="UP001264335"/>
    </source>
</evidence>
<evidence type="ECO:0000313" key="2">
    <source>
        <dbReference type="EMBL" id="MDT2514740.1"/>
    </source>
</evidence>
<dbReference type="InterPro" id="IPR050721">
    <property type="entry name" value="Trk_Ktr_HKT_K-transport"/>
</dbReference>
<dbReference type="PANTHER" id="PTHR43833:SF8">
    <property type="entry name" value="TRK SYSTEM POTASSIUM UPTAKE PROTEIN TRKA"/>
    <property type="match status" value="1"/>
</dbReference>
<accession>A0ABD5F9F8</accession>
<dbReference type="Gene3D" id="3.40.50.720">
    <property type="entry name" value="NAD(P)-binding Rossmann-like Domain"/>
    <property type="match status" value="1"/>
</dbReference>
<dbReference type="PANTHER" id="PTHR43833">
    <property type="entry name" value="POTASSIUM CHANNEL PROTEIN 2-RELATED-RELATED"/>
    <property type="match status" value="1"/>
</dbReference>
<name>A0ABD5F9F8_ENTAV</name>
<reference evidence="2 3" key="1">
    <citation type="submission" date="2023-03" db="EMBL/GenBank/DDBJ databases">
        <authorList>
            <person name="Shen W."/>
            <person name="Cai J."/>
        </authorList>
    </citation>
    <scope>NUCLEOTIDE SEQUENCE [LARGE SCALE GENOMIC DNA]</scope>
    <source>
        <strain evidence="2 3">Y2</strain>
    </source>
</reference>
<dbReference type="Pfam" id="PF02254">
    <property type="entry name" value="TrkA_N"/>
    <property type="match status" value="1"/>
</dbReference>
<dbReference type="EMBL" id="JARPWY010000026">
    <property type="protein sequence ID" value="MDT2514740.1"/>
    <property type="molecule type" value="Genomic_DNA"/>
</dbReference>
<evidence type="ECO:0000259" key="1">
    <source>
        <dbReference type="Pfam" id="PF02254"/>
    </source>
</evidence>
<organism evidence="2 3">
    <name type="scientific">Enterococcus avium</name>
    <name type="common">Streptococcus avium</name>
    <dbReference type="NCBI Taxonomy" id="33945"/>
    <lineage>
        <taxon>Bacteria</taxon>
        <taxon>Bacillati</taxon>
        <taxon>Bacillota</taxon>
        <taxon>Bacilli</taxon>
        <taxon>Lactobacillales</taxon>
        <taxon>Enterococcaceae</taxon>
        <taxon>Enterococcus</taxon>
    </lineage>
</organism>
<gene>
    <name evidence="2" type="ORF">P7D79_10995</name>
</gene>
<sequence length="140" mass="15555">MFGLKKDIHYIIVVGCGFLGAYLAGKLSEEEYSVTVIDKDKSSFNKLPTYFGGYVLNRDVNDAGALLEAGVQKAYVVIAVTGNDVLNMFVSEVAKDIYHVEHVFASLYDQKRTDVYQALGIKTLCSSDLWLDAFKKEVIL</sequence>
<dbReference type="Proteomes" id="UP001264335">
    <property type="component" value="Unassembled WGS sequence"/>
</dbReference>
<dbReference type="InterPro" id="IPR036291">
    <property type="entry name" value="NAD(P)-bd_dom_sf"/>
</dbReference>
<comment type="caution">
    <text evidence="2">The sequence shown here is derived from an EMBL/GenBank/DDBJ whole genome shotgun (WGS) entry which is preliminary data.</text>
</comment>
<dbReference type="AlphaFoldDB" id="A0ABD5F9F8"/>
<dbReference type="SUPFAM" id="SSF51735">
    <property type="entry name" value="NAD(P)-binding Rossmann-fold domains"/>
    <property type="match status" value="1"/>
</dbReference>